<evidence type="ECO:0000313" key="1">
    <source>
        <dbReference type="EMBL" id="QTA92469.1"/>
    </source>
</evidence>
<name>A0A975BWF6_9BACT</name>
<reference evidence="1" key="1">
    <citation type="journal article" date="2021" name="Microb. Physiol.">
        <title>Proteogenomic Insights into the Physiology of Marine, Sulfate-Reducing, Filamentous Desulfonema limicola and Desulfonema magnum.</title>
        <authorList>
            <person name="Schnaars V."/>
            <person name="Wohlbrand L."/>
            <person name="Scheve S."/>
            <person name="Hinrichs C."/>
            <person name="Reinhardt R."/>
            <person name="Rabus R."/>
        </authorList>
    </citation>
    <scope>NUCLEOTIDE SEQUENCE</scope>
    <source>
        <strain evidence="1">4be13</strain>
    </source>
</reference>
<gene>
    <name evidence="1" type="ORF">dnm_085490</name>
</gene>
<dbReference type="EMBL" id="CP061800">
    <property type="protein sequence ID" value="QTA92469.1"/>
    <property type="molecule type" value="Genomic_DNA"/>
</dbReference>
<dbReference type="AlphaFoldDB" id="A0A975BWF6"/>
<dbReference type="KEGG" id="dmm:dnm_085490"/>
<protein>
    <submittedName>
        <fullName evidence="1">Uncharacterized protein</fullName>
    </submittedName>
</protein>
<evidence type="ECO:0000313" key="2">
    <source>
        <dbReference type="Proteomes" id="UP000663722"/>
    </source>
</evidence>
<keyword evidence="2" id="KW-1185">Reference proteome</keyword>
<sequence length="68" mass="7894">MPHIRIRIHVYHIDSDRLISQTQKLNFINNTSPLSLSRKNPSEQDQGVVENTEQSCKIRPLICPEILK</sequence>
<accession>A0A975BWF6</accession>
<organism evidence="1 2">
    <name type="scientific">Desulfonema magnum</name>
    <dbReference type="NCBI Taxonomy" id="45655"/>
    <lineage>
        <taxon>Bacteria</taxon>
        <taxon>Pseudomonadati</taxon>
        <taxon>Thermodesulfobacteriota</taxon>
        <taxon>Desulfobacteria</taxon>
        <taxon>Desulfobacterales</taxon>
        <taxon>Desulfococcaceae</taxon>
        <taxon>Desulfonema</taxon>
    </lineage>
</organism>
<proteinExistence type="predicted"/>
<dbReference type="Proteomes" id="UP000663722">
    <property type="component" value="Chromosome"/>
</dbReference>